<keyword evidence="4" id="KW-1185">Reference proteome</keyword>
<dbReference type="EMBL" id="BORS01000002">
    <property type="protein sequence ID" value="GIO41115.1"/>
    <property type="molecule type" value="Genomic_DNA"/>
</dbReference>
<protein>
    <recommendedName>
        <fullName evidence="2">HTH marR-type domain-containing protein</fullName>
    </recommendedName>
</protein>
<dbReference type="PANTHER" id="PTHR33164:SF43">
    <property type="entry name" value="HTH-TYPE TRANSCRIPTIONAL REPRESSOR YETL"/>
    <property type="match status" value="1"/>
</dbReference>
<evidence type="ECO:0000313" key="4">
    <source>
        <dbReference type="Proteomes" id="UP000678895"/>
    </source>
</evidence>
<dbReference type="InterPro" id="IPR036388">
    <property type="entry name" value="WH-like_DNA-bd_sf"/>
</dbReference>
<dbReference type="Pfam" id="PF01047">
    <property type="entry name" value="MarR"/>
    <property type="match status" value="1"/>
</dbReference>
<name>A0A919Y294_9BACL</name>
<sequence>MEQEEHLNIVEDICESTLTMAYQLGKLFFNDGEPIVPSRFFILLTVSRAGSCTISAIAEEVGLSPGANTIAVNKLVKEGLLMRVKDKQDKRVCWMRITPAGQAALDAMIDKRNHVFRMVLADFPESHLNMFLQSLEFIQHKLSPSGEPVELPAFPSDGKRSR</sequence>
<dbReference type="PROSITE" id="PS50995">
    <property type="entry name" value="HTH_MARR_2"/>
    <property type="match status" value="1"/>
</dbReference>
<dbReference type="Gene3D" id="1.10.10.10">
    <property type="entry name" value="Winged helix-like DNA-binding domain superfamily/Winged helix DNA-binding domain"/>
    <property type="match status" value="1"/>
</dbReference>
<evidence type="ECO:0000256" key="1">
    <source>
        <dbReference type="ARBA" id="ARBA00023125"/>
    </source>
</evidence>
<evidence type="ECO:0000313" key="3">
    <source>
        <dbReference type="EMBL" id="GIO41115.1"/>
    </source>
</evidence>
<dbReference type="SMART" id="SM00347">
    <property type="entry name" value="HTH_MARR"/>
    <property type="match status" value="1"/>
</dbReference>
<proteinExistence type="predicted"/>
<dbReference type="GO" id="GO:0006950">
    <property type="term" value="P:response to stress"/>
    <property type="evidence" value="ECO:0007669"/>
    <property type="project" value="TreeGrafter"/>
</dbReference>
<dbReference type="AlphaFoldDB" id="A0A919Y294"/>
<dbReference type="GO" id="GO:0003677">
    <property type="term" value="F:DNA binding"/>
    <property type="evidence" value="ECO:0007669"/>
    <property type="project" value="UniProtKB-KW"/>
</dbReference>
<dbReference type="InterPro" id="IPR000835">
    <property type="entry name" value="HTH_MarR-typ"/>
</dbReference>
<gene>
    <name evidence="3" type="ORF">J41TS4_08730</name>
</gene>
<organism evidence="3 4">
    <name type="scientific">Paenibacillus apis</name>
    <dbReference type="NCBI Taxonomy" id="1792174"/>
    <lineage>
        <taxon>Bacteria</taxon>
        <taxon>Bacillati</taxon>
        <taxon>Bacillota</taxon>
        <taxon>Bacilli</taxon>
        <taxon>Bacillales</taxon>
        <taxon>Paenibacillaceae</taxon>
        <taxon>Paenibacillus</taxon>
    </lineage>
</organism>
<keyword evidence="1" id="KW-0238">DNA-binding</keyword>
<dbReference type="PANTHER" id="PTHR33164">
    <property type="entry name" value="TRANSCRIPTIONAL REGULATOR, MARR FAMILY"/>
    <property type="match status" value="1"/>
</dbReference>
<feature type="domain" description="HTH marR-type" evidence="2">
    <location>
        <begin position="1"/>
        <end position="140"/>
    </location>
</feature>
<dbReference type="GO" id="GO:0003700">
    <property type="term" value="F:DNA-binding transcription factor activity"/>
    <property type="evidence" value="ECO:0007669"/>
    <property type="project" value="InterPro"/>
</dbReference>
<dbReference type="SUPFAM" id="SSF46785">
    <property type="entry name" value="Winged helix' DNA-binding domain"/>
    <property type="match status" value="1"/>
</dbReference>
<dbReference type="RefSeq" id="WP_049894780.1">
    <property type="nucleotide sequence ID" value="NZ_BORS01000002.1"/>
</dbReference>
<accession>A0A919Y294</accession>
<comment type="caution">
    <text evidence="3">The sequence shown here is derived from an EMBL/GenBank/DDBJ whole genome shotgun (WGS) entry which is preliminary data.</text>
</comment>
<dbReference type="InterPro" id="IPR039422">
    <property type="entry name" value="MarR/SlyA-like"/>
</dbReference>
<evidence type="ECO:0000259" key="2">
    <source>
        <dbReference type="PROSITE" id="PS50995"/>
    </source>
</evidence>
<dbReference type="Proteomes" id="UP000678895">
    <property type="component" value="Unassembled WGS sequence"/>
</dbReference>
<reference evidence="3" key="1">
    <citation type="submission" date="2021-03" db="EMBL/GenBank/DDBJ databases">
        <title>Antimicrobial resistance genes in bacteria isolated from Japanese honey, and their potential for conferring macrolide and lincosamide resistance in the American foulbrood pathogen Paenibacillus larvae.</title>
        <authorList>
            <person name="Okamoto M."/>
            <person name="Kumagai M."/>
            <person name="Kanamori H."/>
            <person name="Takamatsu D."/>
        </authorList>
    </citation>
    <scope>NUCLEOTIDE SEQUENCE</scope>
    <source>
        <strain evidence="3">J41TS4</strain>
    </source>
</reference>
<dbReference type="InterPro" id="IPR036390">
    <property type="entry name" value="WH_DNA-bd_sf"/>
</dbReference>